<name>A0A0E9RBI2_ANGAN</name>
<accession>A0A0E9RBI2</accession>
<evidence type="ECO:0000313" key="1">
    <source>
        <dbReference type="EMBL" id="JAH26449.1"/>
    </source>
</evidence>
<reference evidence="1" key="1">
    <citation type="submission" date="2014-11" db="EMBL/GenBank/DDBJ databases">
        <authorList>
            <person name="Amaro Gonzalez C."/>
        </authorList>
    </citation>
    <scope>NUCLEOTIDE SEQUENCE</scope>
</reference>
<dbReference type="EMBL" id="GBXM01082128">
    <property type="protein sequence ID" value="JAH26449.1"/>
    <property type="molecule type" value="Transcribed_RNA"/>
</dbReference>
<protein>
    <submittedName>
        <fullName evidence="1">Uncharacterized protein</fullName>
    </submittedName>
</protein>
<organism evidence="1">
    <name type="scientific">Anguilla anguilla</name>
    <name type="common">European freshwater eel</name>
    <name type="synonym">Muraena anguilla</name>
    <dbReference type="NCBI Taxonomy" id="7936"/>
    <lineage>
        <taxon>Eukaryota</taxon>
        <taxon>Metazoa</taxon>
        <taxon>Chordata</taxon>
        <taxon>Craniata</taxon>
        <taxon>Vertebrata</taxon>
        <taxon>Euteleostomi</taxon>
        <taxon>Actinopterygii</taxon>
        <taxon>Neopterygii</taxon>
        <taxon>Teleostei</taxon>
        <taxon>Anguilliformes</taxon>
        <taxon>Anguillidae</taxon>
        <taxon>Anguilla</taxon>
    </lineage>
</organism>
<reference evidence="1" key="2">
    <citation type="journal article" date="2015" name="Fish Shellfish Immunol.">
        <title>Early steps in the European eel (Anguilla anguilla)-Vibrio vulnificus interaction in the gills: Role of the RtxA13 toxin.</title>
        <authorList>
            <person name="Callol A."/>
            <person name="Pajuelo D."/>
            <person name="Ebbesson L."/>
            <person name="Teles M."/>
            <person name="MacKenzie S."/>
            <person name="Amaro C."/>
        </authorList>
    </citation>
    <scope>NUCLEOTIDE SEQUENCE</scope>
</reference>
<sequence>MCFKTLCVNE</sequence>
<proteinExistence type="predicted"/>